<name>A0A4C1ZXY4_EUMVA</name>
<evidence type="ECO:0000313" key="1">
    <source>
        <dbReference type="EMBL" id="GBP92860.1"/>
    </source>
</evidence>
<sequence length="136" mass="14783">MPDLCSGISHHGPLVRRRIVRLDRRFIRAAERVQLVVEAASTRPYRAVRIGAIGVHVSVSRSRGCWDVTSRHLLAVGVVTDDPPCYGSYTSPLANSSSSPFSAHVDAPAHHRYAASGTLIVGPVPHSVNEIFKTHI</sequence>
<evidence type="ECO:0000313" key="2">
    <source>
        <dbReference type="Proteomes" id="UP000299102"/>
    </source>
</evidence>
<protein>
    <submittedName>
        <fullName evidence="1">Uncharacterized protein</fullName>
    </submittedName>
</protein>
<organism evidence="1 2">
    <name type="scientific">Eumeta variegata</name>
    <name type="common">Bagworm moth</name>
    <name type="synonym">Eumeta japonica</name>
    <dbReference type="NCBI Taxonomy" id="151549"/>
    <lineage>
        <taxon>Eukaryota</taxon>
        <taxon>Metazoa</taxon>
        <taxon>Ecdysozoa</taxon>
        <taxon>Arthropoda</taxon>
        <taxon>Hexapoda</taxon>
        <taxon>Insecta</taxon>
        <taxon>Pterygota</taxon>
        <taxon>Neoptera</taxon>
        <taxon>Endopterygota</taxon>
        <taxon>Lepidoptera</taxon>
        <taxon>Glossata</taxon>
        <taxon>Ditrysia</taxon>
        <taxon>Tineoidea</taxon>
        <taxon>Psychidae</taxon>
        <taxon>Oiketicinae</taxon>
        <taxon>Eumeta</taxon>
    </lineage>
</organism>
<comment type="caution">
    <text evidence="1">The sequence shown here is derived from an EMBL/GenBank/DDBJ whole genome shotgun (WGS) entry which is preliminary data.</text>
</comment>
<proteinExistence type="predicted"/>
<accession>A0A4C1ZXY4</accession>
<dbReference type="AlphaFoldDB" id="A0A4C1ZXY4"/>
<dbReference type="EMBL" id="BGZK01002315">
    <property type="protein sequence ID" value="GBP92860.1"/>
    <property type="molecule type" value="Genomic_DNA"/>
</dbReference>
<reference evidence="1 2" key="1">
    <citation type="journal article" date="2019" name="Commun. Biol.">
        <title>The bagworm genome reveals a unique fibroin gene that provides high tensile strength.</title>
        <authorList>
            <person name="Kono N."/>
            <person name="Nakamura H."/>
            <person name="Ohtoshi R."/>
            <person name="Tomita M."/>
            <person name="Numata K."/>
            <person name="Arakawa K."/>
        </authorList>
    </citation>
    <scope>NUCLEOTIDE SEQUENCE [LARGE SCALE GENOMIC DNA]</scope>
</reference>
<gene>
    <name evidence="1" type="ORF">EVAR_95997_1</name>
</gene>
<dbReference type="Proteomes" id="UP000299102">
    <property type="component" value="Unassembled WGS sequence"/>
</dbReference>
<keyword evidence="2" id="KW-1185">Reference proteome</keyword>